<proteinExistence type="predicted"/>
<protein>
    <submittedName>
        <fullName evidence="1">Uncharacterized protein</fullName>
    </submittedName>
</protein>
<name>A0A0T7RV50_SALET</name>
<sequence>MRLTEAWARTGRKKPGYTPGLKKNTTGKRLASQIVKEFFHAVKEAF</sequence>
<gene>
    <name evidence="1" type="ORF">NCTC5754_03890</name>
</gene>
<evidence type="ECO:0000313" key="2">
    <source>
        <dbReference type="Proteomes" id="UP000254190"/>
    </source>
</evidence>
<organism evidence="1 2">
    <name type="scientific">Salmonella enterica subsp. enterica serovar Bovismorbificans</name>
    <dbReference type="NCBI Taxonomy" id="58097"/>
    <lineage>
        <taxon>Bacteria</taxon>
        <taxon>Pseudomonadati</taxon>
        <taxon>Pseudomonadota</taxon>
        <taxon>Gammaproteobacteria</taxon>
        <taxon>Enterobacterales</taxon>
        <taxon>Enterobacteriaceae</taxon>
        <taxon>Salmonella</taxon>
    </lineage>
</organism>
<dbReference type="EMBL" id="UGVQ01000002">
    <property type="protein sequence ID" value="SUE48914.1"/>
    <property type="molecule type" value="Genomic_DNA"/>
</dbReference>
<evidence type="ECO:0000313" key="1">
    <source>
        <dbReference type="EMBL" id="SUE48914.1"/>
    </source>
</evidence>
<accession>A0A0T7RV50</accession>
<reference evidence="1 2" key="1">
    <citation type="submission" date="2018-06" db="EMBL/GenBank/DDBJ databases">
        <authorList>
            <consortium name="Pathogen Informatics"/>
            <person name="Doyle S."/>
        </authorList>
    </citation>
    <scope>NUCLEOTIDE SEQUENCE [LARGE SCALE GENOMIC DNA]</scope>
    <source>
        <strain evidence="1 2">NCTC5754</strain>
    </source>
</reference>
<dbReference type="AlphaFoldDB" id="A0A0T7RV50"/>
<dbReference type="Proteomes" id="UP000254190">
    <property type="component" value="Unassembled WGS sequence"/>
</dbReference>